<comment type="caution">
    <text evidence="1">The sequence shown here is derived from an EMBL/GenBank/DDBJ whole genome shotgun (WGS) entry which is preliminary data.</text>
</comment>
<organism evidence="1 2">
    <name type="scientific">Dioscorea alata</name>
    <name type="common">Purple yam</name>
    <dbReference type="NCBI Taxonomy" id="55571"/>
    <lineage>
        <taxon>Eukaryota</taxon>
        <taxon>Viridiplantae</taxon>
        <taxon>Streptophyta</taxon>
        <taxon>Embryophyta</taxon>
        <taxon>Tracheophyta</taxon>
        <taxon>Spermatophyta</taxon>
        <taxon>Magnoliopsida</taxon>
        <taxon>Liliopsida</taxon>
        <taxon>Dioscoreales</taxon>
        <taxon>Dioscoreaceae</taxon>
        <taxon>Dioscorea</taxon>
    </lineage>
</organism>
<accession>A0ACB7UR95</accession>
<name>A0ACB7UR95_DIOAL</name>
<dbReference type="Proteomes" id="UP000827976">
    <property type="component" value="Chromosome 14"/>
</dbReference>
<dbReference type="EMBL" id="CM037024">
    <property type="protein sequence ID" value="KAH7663234.1"/>
    <property type="molecule type" value="Genomic_DNA"/>
</dbReference>
<evidence type="ECO:0000313" key="2">
    <source>
        <dbReference type="Proteomes" id="UP000827976"/>
    </source>
</evidence>
<sequence length="231" mass="25958">MAFKQKKRVKRAKTKCLKLNCSKTPTKSSSCIDIDIGTTGDENIKINTPPGSPSKLNVFIPKTPDDFESHSLSMLESLPLDILVKILCYLHHDELRAVFHVSRKIQRAVVLARQSYFNYTTPDRSRQEMLLTKTPLPNEHWPFLSKDGGGNEATKIIPQTPKAPKPAPRNHKSNSMETKQVAAILFQEPSNPPHNAPQKKVPRLGCKPINSSRVLLYEDELCQAVAQNKLK</sequence>
<proteinExistence type="predicted"/>
<evidence type="ECO:0000313" key="1">
    <source>
        <dbReference type="EMBL" id="KAH7663234.1"/>
    </source>
</evidence>
<reference evidence="2" key="1">
    <citation type="journal article" date="2022" name="Nat. Commun.">
        <title>Chromosome evolution and the genetic basis of agronomically important traits in greater yam.</title>
        <authorList>
            <person name="Bredeson J.V."/>
            <person name="Lyons J.B."/>
            <person name="Oniyinde I.O."/>
            <person name="Okereke N.R."/>
            <person name="Kolade O."/>
            <person name="Nnabue I."/>
            <person name="Nwadili C.O."/>
            <person name="Hribova E."/>
            <person name="Parker M."/>
            <person name="Nwogha J."/>
            <person name="Shu S."/>
            <person name="Carlson J."/>
            <person name="Kariba R."/>
            <person name="Muthemba S."/>
            <person name="Knop K."/>
            <person name="Barton G.J."/>
            <person name="Sherwood A.V."/>
            <person name="Lopez-Montes A."/>
            <person name="Asiedu R."/>
            <person name="Jamnadass R."/>
            <person name="Muchugi A."/>
            <person name="Goodstein D."/>
            <person name="Egesi C.N."/>
            <person name="Featherston J."/>
            <person name="Asfaw A."/>
            <person name="Simpson G.G."/>
            <person name="Dolezel J."/>
            <person name="Hendre P.S."/>
            <person name="Van Deynze A."/>
            <person name="Kumar P.L."/>
            <person name="Obidiegwu J.E."/>
            <person name="Bhattacharjee R."/>
            <person name="Rokhsar D.S."/>
        </authorList>
    </citation>
    <scope>NUCLEOTIDE SEQUENCE [LARGE SCALE GENOMIC DNA]</scope>
    <source>
        <strain evidence="2">cv. TDa95/00328</strain>
    </source>
</reference>
<protein>
    <submittedName>
        <fullName evidence="1">F-box domain-containing protein</fullName>
    </submittedName>
</protein>
<gene>
    <name evidence="1" type="ORF">IHE45_14G039800</name>
</gene>
<keyword evidence="2" id="KW-1185">Reference proteome</keyword>